<dbReference type="SMART" id="SM00278">
    <property type="entry name" value="HhH1"/>
    <property type="match status" value="2"/>
</dbReference>
<feature type="domain" description="Helix-hairpin-helix DNA-binding motif class 1" evidence="1">
    <location>
        <begin position="140"/>
        <end position="159"/>
    </location>
</feature>
<evidence type="ECO:0000313" key="2">
    <source>
        <dbReference type="EMBL" id="CAA9437844.1"/>
    </source>
</evidence>
<proteinExistence type="predicted"/>
<dbReference type="InterPro" id="IPR010994">
    <property type="entry name" value="RuvA_2-like"/>
</dbReference>
<dbReference type="Pfam" id="PF14520">
    <property type="entry name" value="HHH_5"/>
    <property type="match status" value="1"/>
</dbReference>
<dbReference type="SUPFAM" id="SSF47781">
    <property type="entry name" value="RuvA domain 2-like"/>
    <property type="match status" value="1"/>
</dbReference>
<dbReference type="InterPro" id="IPR003583">
    <property type="entry name" value="Hlx-hairpin-Hlx_DNA-bd_motif"/>
</dbReference>
<dbReference type="GO" id="GO:0006281">
    <property type="term" value="P:DNA repair"/>
    <property type="evidence" value="ECO:0007669"/>
    <property type="project" value="InterPro"/>
</dbReference>
<organism evidence="2">
    <name type="scientific">uncultured Rubrobacteraceae bacterium</name>
    <dbReference type="NCBI Taxonomy" id="349277"/>
    <lineage>
        <taxon>Bacteria</taxon>
        <taxon>Bacillati</taxon>
        <taxon>Actinomycetota</taxon>
        <taxon>Rubrobacteria</taxon>
        <taxon>Rubrobacterales</taxon>
        <taxon>Rubrobacteraceae</taxon>
        <taxon>environmental samples</taxon>
    </lineage>
</organism>
<gene>
    <name evidence="2" type="ORF">AVDCRST_MAG82-2615</name>
</gene>
<dbReference type="Gene3D" id="1.10.150.20">
    <property type="entry name" value="5' to 3' exonuclease, C-terminal subdomain"/>
    <property type="match status" value="1"/>
</dbReference>
<protein>
    <recommendedName>
        <fullName evidence="1">Helix-hairpin-helix DNA-binding motif class 1 domain-containing protein</fullName>
    </recommendedName>
</protein>
<evidence type="ECO:0000259" key="1">
    <source>
        <dbReference type="SMART" id="SM00278"/>
    </source>
</evidence>
<dbReference type="GO" id="GO:0003677">
    <property type="term" value="F:DNA binding"/>
    <property type="evidence" value="ECO:0007669"/>
    <property type="project" value="InterPro"/>
</dbReference>
<reference evidence="2" key="1">
    <citation type="submission" date="2020-02" db="EMBL/GenBank/DDBJ databases">
        <authorList>
            <person name="Meier V. D."/>
        </authorList>
    </citation>
    <scope>NUCLEOTIDE SEQUENCE</scope>
    <source>
        <strain evidence="2">AVDCRST_MAG82</strain>
    </source>
</reference>
<sequence length="353" mass="39152">MFESDLEDNVFRRRLMKEVVPGVPVHFSFYSPSVKVQVMHPAENLPGANGRYIGDAVTIEFVPDDAAAVERVREYVWHWEAYNAFTAVRKINHLRRGVCPEGVQGILERVRGIDKRAAAKTAEVLDSEALGELLSRGDFKTLARLPGMGEKRARAVVEFYENERGDRRFLYAANRNDRFRGKPVITELDLGGDLEAQVWDHAVRARRLGDPDPLGLEEPPGHTTVRNANLMHPLPMTPSLMGRGVYYPEQIGLFADTLRRVLLDGERLVGVGALRIQRGKLFHTTKMAGVGMKTRARVLASGLLDDEYTYESLVAIPGVTEAQAKTIARAAMAETAKQGPVPVGAARTEVRVS</sequence>
<name>A0A6J4Q9M8_9ACTN</name>
<dbReference type="EMBL" id="CADCVA010000330">
    <property type="protein sequence ID" value="CAA9437844.1"/>
    <property type="molecule type" value="Genomic_DNA"/>
</dbReference>
<dbReference type="AlphaFoldDB" id="A0A6J4Q9M8"/>
<feature type="domain" description="Helix-hairpin-helix DNA-binding motif class 1" evidence="1">
    <location>
        <begin position="311"/>
        <end position="330"/>
    </location>
</feature>
<accession>A0A6J4Q9M8</accession>